<proteinExistence type="predicted"/>
<comment type="caution">
    <text evidence="1">The sequence shown here is derived from an EMBL/GenBank/DDBJ whole genome shotgun (WGS) entry which is preliminary data.</text>
</comment>
<protein>
    <submittedName>
        <fullName evidence="1">Uncharacterized protein</fullName>
    </submittedName>
</protein>
<dbReference type="EMBL" id="LNQE01001187">
    <property type="protein sequence ID" value="KUG20480.1"/>
    <property type="molecule type" value="Genomic_DNA"/>
</dbReference>
<organism evidence="1">
    <name type="scientific">hydrocarbon metagenome</name>
    <dbReference type="NCBI Taxonomy" id="938273"/>
    <lineage>
        <taxon>unclassified sequences</taxon>
        <taxon>metagenomes</taxon>
        <taxon>ecological metagenomes</taxon>
    </lineage>
</organism>
<sequence>MPHSDASGPLGCASPNRAKILEGHTLLFLPQEMPESRGISALHGMDVCLPCK</sequence>
<accession>A0A0W8FHX2</accession>
<reference evidence="1" key="1">
    <citation type="journal article" date="2015" name="Proc. Natl. Acad. Sci. U.S.A.">
        <title>Networks of energetic and metabolic interactions define dynamics in microbial communities.</title>
        <authorList>
            <person name="Embree M."/>
            <person name="Liu J.K."/>
            <person name="Al-Bassam M.M."/>
            <person name="Zengler K."/>
        </authorList>
    </citation>
    <scope>NUCLEOTIDE SEQUENCE</scope>
</reference>
<evidence type="ECO:0000313" key="1">
    <source>
        <dbReference type="EMBL" id="KUG20480.1"/>
    </source>
</evidence>
<dbReference type="AlphaFoldDB" id="A0A0W8FHX2"/>
<name>A0A0W8FHX2_9ZZZZ</name>
<gene>
    <name evidence="1" type="ORF">ASZ90_009793</name>
</gene>